<sequence length="78" mass="8785">MAETIDGKKEEYRNYLESSGVIDSITKVLIGLYEESEKPENPLEFIQQHLAASIDGASDIEALKKENEELKARVEENS</sequence>
<dbReference type="eggNOG" id="ENOG502S7GH">
    <property type="taxonomic scope" value="Eukaryota"/>
</dbReference>
<dbReference type="FunCoup" id="F2U3Q9">
    <property type="interactions" value="1114"/>
</dbReference>
<keyword evidence="5" id="KW-1185">Reference proteome</keyword>
<evidence type="ECO:0000313" key="5">
    <source>
        <dbReference type="Proteomes" id="UP000007799"/>
    </source>
</evidence>
<evidence type="ECO:0000313" key="4">
    <source>
        <dbReference type="EMBL" id="EGD82253.1"/>
    </source>
</evidence>
<protein>
    <submittedName>
        <fullName evidence="4">c-Myc-binding protein</fullName>
    </submittedName>
</protein>
<organism evidence="5">
    <name type="scientific">Salpingoeca rosetta (strain ATCC 50818 / BSB-021)</name>
    <dbReference type="NCBI Taxonomy" id="946362"/>
    <lineage>
        <taxon>Eukaryota</taxon>
        <taxon>Choanoflagellata</taxon>
        <taxon>Craspedida</taxon>
        <taxon>Salpingoecidae</taxon>
        <taxon>Salpingoeca</taxon>
    </lineage>
</organism>
<dbReference type="OrthoDB" id="524165at2759"/>
<dbReference type="GO" id="GO:0005634">
    <property type="term" value="C:nucleus"/>
    <property type="evidence" value="ECO:0007669"/>
    <property type="project" value="UniProtKB-SubCell"/>
</dbReference>
<comment type="similarity">
    <text evidence="2">Belongs to the AMY1 family.</text>
</comment>
<dbReference type="STRING" id="946362.F2U3Q9"/>
<dbReference type="Gene3D" id="6.10.250.1060">
    <property type="match status" value="1"/>
</dbReference>
<accession>F2U3Q9</accession>
<dbReference type="PANTHER" id="PTHR13168:SF0">
    <property type="entry name" value="C-MYC-BINDING PROTEIN"/>
    <property type="match status" value="1"/>
</dbReference>
<dbReference type="Proteomes" id="UP000007799">
    <property type="component" value="Unassembled WGS sequence"/>
</dbReference>
<name>F2U3Q9_SALR5</name>
<dbReference type="OMA" id="RLQHYEP"/>
<dbReference type="PANTHER" id="PTHR13168">
    <property type="entry name" value="ASSOCIATE OF C-MYC AMY-1"/>
    <property type="match status" value="1"/>
</dbReference>
<dbReference type="InterPro" id="IPR026060">
    <property type="entry name" value="AMY1"/>
</dbReference>
<gene>
    <name evidence="4" type="ORF">PTSG_02923</name>
</gene>
<dbReference type="InParanoid" id="F2U3Q9"/>
<dbReference type="AlphaFoldDB" id="F2U3Q9"/>
<comment type="subcellular location">
    <subcellularLocation>
        <location evidence="1">Nucleus</location>
    </subcellularLocation>
</comment>
<dbReference type="GO" id="GO:0003713">
    <property type="term" value="F:transcription coactivator activity"/>
    <property type="evidence" value="ECO:0007669"/>
    <property type="project" value="InterPro"/>
</dbReference>
<dbReference type="GeneID" id="16077021"/>
<dbReference type="PRINTS" id="PR02028">
    <property type="entry name" value="CMYCBINDINGP"/>
</dbReference>
<reference evidence="4" key="1">
    <citation type="submission" date="2009-08" db="EMBL/GenBank/DDBJ databases">
        <title>Annotation of Salpingoeca rosetta.</title>
        <authorList>
            <consortium name="The Broad Institute Genome Sequencing Platform"/>
            <person name="Russ C."/>
            <person name="Cuomo C."/>
            <person name="Burger G."/>
            <person name="Gray M.W."/>
            <person name="Holland P.W.H."/>
            <person name="King N."/>
            <person name="Lang F.B.F."/>
            <person name="Roger A.J."/>
            <person name="Ruiz-Trillo I."/>
            <person name="Young S.K."/>
            <person name="Zeng Q."/>
            <person name="Gargeya S."/>
            <person name="Alvarado L."/>
            <person name="Berlin A."/>
            <person name="Chapman S.B."/>
            <person name="Chen Z."/>
            <person name="Freedman E."/>
            <person name="Gellesch M."/>
            <person name="Goldberg J."/>
            <person name="Griggs A."/>
            <person name="Gujja S."/>
            <person name="Heilman E."/>
            <person name="Heiman D."/>
            <person name="Howarth C."/>
            <person name="Mehta T."/>
            <person name="Neiman D."/>
            <person name="Pearson M."/>
            <person name="Roberts A."/>
            <person name="Saif S."/>
            <person name="Shea T."/>
            <person name="Shenoy N."/>
            <person name="Sisk P."/>
            <person name="Stolte C."/>
            <person name="Sykes S."/>
            <person name="White J."/>
            <person name="Yandava C."/>
            <person name="Haas B."/>
            <person name="Nusbaum C."/>
            <person name="Birren B."/>
        </authorList>
    </citation>
    <scope>NUCLEOTIDE SEQUENCE [LARGE SCALE GENOMIC DNA]</scope>
    <source>
        <strain evidence="4">ATCC 50818</strain>
    </source>
</reference>
<evidence type="ECO:0000256" key="3">
    <source>
        <dbReference type="ARBA" id="ARBA00023242"/>
    </source>
</evidence>
<evidence type="ECO:0000256" key="1">
    <source>
        <dbReference type="ARBA" id="ARBA00004123"/>
    </source>
</evidence>
<keyword evidence="3" id="KW-0539">Nucleus</keyword>
<evidence type="ECO:0000256" key="2">
    <source>
        <dbReference type="ARBA" id="ARBA00009389"/>
    </source>
</evidence>
<proteinExistence type="inferred from homology"/>
<dbReference type="KEGG" id="sre:PTSG_02923"/>
<dbReference type="EMBL" id="GL832960">
    <property type="protein sequence ID" value="EGD82253.1"/>
    <property type="molecule type" value="Genomic_DNA"/>
</dbReference>
<dbReference type="RefSeq" id="XP_004996436.1">
    <property type="nucleotide sequence ID" value="XM_004996379.1"/>
</dbReference>